<reference evidence="1" key="2">
    <citation type="journal article" date="2015" name="Fish Shellfish Immunol.">
        <title>Early steps in the European eel (Anguilla anguilla)-Vibrio vulnificus interaction in the gills: Role of the RtxA13 toxin.</title>
        <authorList>
            <person name="Callol A."/>
            <person name="Pajuelo D."/>
            <person name="Ebbesson L."/>
            <person name="Teles M."/>
            <person name="MacKenzie S."/>
            <person name="Amaro C."/>
        </authorList>
    </citation>
    <scope>NUCLEOTIDE SEQUENCE</scope>
</reference>
<protein>
    <submittedName>
        <fullName evidence="1">Uncharacterized protein</fullName>
    </submittedName>
</protein>
<name>A0A0E9SWT5_ANGAN</name>
<organism evidence="1">
    <name type="scientific">Anguilla anguilla</name>
    <name type="common">European freshwater eel</name>
    <name type="synonym">Muraena anguilla</name>
    <dbReference type="NCBI Taxonomy" id="7936"/>
    <lineage>
        <taxon>Eukaryota</taxon>
        <taxon>Metazoa</taxon>
        <taxon>Chordata</taxon>
        <taxon>Craniata</taxon>
        <taxon>Vertebrata</taxon>
        <taxon>Euteleostomi</taxon>
        <taxon>Actinopterygii</taxon>
        <taxon>Neopterygii</taxon>
        <taxon>Teleostei</taxon>
        <taxon>Anguilliformes</taxon>
        <taxon>Anguillidae</taxon>
        <taxon>Anguilla</taxon>
    </lineage>
</organism>
<sequence length="51" mass="5652">MARGQKNSHKRQHVRETPHCVLSVYEYGSHGSKPAASRSLSNAVLLTYSVL</sequence>
<dbReference type="EMBL" id="GBXM01062778">
    <property type="protein sequence ID" value="JAH45799.1"/>
    <property type="molecule type" value="Transcribed_RNA"/>
</dbReference>
<accession>A0A0E9SWT5</accession>
<reference evidence="1" key="1">
    <citation type="submission" date="2014-11" db="EMBL/GenBank/DDBJ databases">
        <authorList>
            <person name="Amaro Gonzalez C."/>
        </authorList>
    </citation>
    <scope>NUCLEOTIDE SEQUENCE</scope>
</reference>
<proteinExistence type="predicted"/>
<dbReference type="AlphaFoldDB" id="A0A0E9SWT5"/>
<evidence type="ECO:0000313" key="1">
    <source>
        <dbReference type="EMBL" id="JAH45799.1"/>
    </source>
</evidence>